<dbReference type="CDD" id="cd04186">
    <property type="entry name" value="GT_2_like_c"/>
    <property type="match status" value="1"/>
</dbReference>
<dbReference type="RefSeq" id="WP_074450007.1">
    <property type="nucleotide sequence ID" value="NZ_FMMM01000067.1"/>
</dbReference>
<evidence type="ECO:0000313" key="3">
    <source>
        <dbReference type="Proteomes" id="UP000182057"/>
    </source>
</evidence>
<dbReference type="EC" id="2.4.1.289" evidence="2"/>
<dbReference type="AlphaFoldDB" id="A0A1D3URH1"/>
<sequence length="389" mass="45035">MYETKLSVVIVNYNVKYLLEQCLRSVLVATNGFDAEIWVVDNASTDGSIEYLRPRFPDVRFIENTDNSGFARANNQALRICRGEYVLLLNPDTIVGDSLRTLCYFMDGHPEAGAVGVKMINGRGVFLPESKRSFPSPWVAFCKLFGLSKLFPRSRRYAAYSLPYLSPDKQHEVEVLSGAFMLLRHEALDRIGLFDESFFMYGEDIDLSYRIILGGYKNYYIPERILHYKGESTAYADKKYLHAFYDAMLIFYRKHYPRSGRWMSGLIRASVGLRKGVACLFGWKKTKTPNPKRRSVLIFCRAEALKTARDRVAERLPEGAVLRQWDLDERRAMDALSRRVRMNEYTDMVFCYPDMTFDQMLLFMDRNTDKSCVYHIYYPDSGQLVSPGR</sequence>
<dbReference type="PANTHER" id="PTHR43179">
    <property type="entry name" value="RHAMNOSYLTRANSFERASE WBBL"/>
    <property type="match status" value="1"/>
</dbReference>
<accession>A0A1D3URH1</accession>
<proteinExistence type="predicted"/>
<dbReference type="Gene3D" id="3.90.550.10">
    <property type="entry name" value="Spore Coat Polysaccharide Biosynthesis Protein SpsA, Chain A"/>
    <property type="match status" value="1"/>
</dbReference>
<dbReference type="EMBL" id="FMMM01000067">
    <property type="protein sequence ID" value="SCQ22794.1"/>
    <property type="molecule type" value="Genomic_DNA"/>
</dbReference>
<name>A0A1D3URH1_TANFO</name>
<protein>
    <submittedName>
        <fullName evidence="2">N-acetylglucosaminyl-diphospho-decaprenol L-rhamnosyltransferase</fullName>
        <ecNumber evidence="2">2.4.1.289</ecNumber>
    </submittedName>
</protein>
<dbReference type="InterPro" id="IPR001173">
    <property type="entry name" value="Glyco_trans_2-like"/>
</dbReference>
<evidence type="ECO:0000259" key="1">
    <source>
        <dbReference type="Pfam" id="PF00535"/>
    </source>
</evidence>
<dbReference type="Proteomes" id="UP000182057">
    <property type="component" value="Unassembled WGS sequence"/>
</dbReference>
<dbReference type="OrthoDB" id="9771846at2"/>
<organism evidence="2 3">
    <name type="scientific">Tannerella forsythia</name>
    <name type="common">Bacteroides forsythus</name>
    <dbReference type="NCBI Taxonomy" id="28112"/>
    <lineage>
        <taxon>Bacteria</taxon>
        <taxon>Pseudomonadati</taxon>
        <taxon>Bacteroidota</taxon>
        <taxon>Bacteroidia</taxon>
        <taxon>Bacteroidales</taxon>
        <taxon>Tannerellaceae</taxon>
        <taxon>Tannerella</taxon>
    </lineage>
</organism>
<evidence type="ECO:0000313" key="2">
    <source>
        <dbReference type="EMBL" id="SCQ22794.1"/>
    </source>
</evidence>
<dbReference type="InterPro" id="IPR029044">
    <property type="entry name" value="Nucleotide-diphossugar_trans"/>
</dbReference>
<keyword evidence="2" id="KW-0808">Transferase</keyword>
<reference evidence="2 3" key="1">
    <citation type="submission" date="2016-09" db="EMBL/GenBank/DDBJ databases">
        <authorList>
            <person name="Capua I."/>
            <person name="De Benedictis P."/>
            <person name="Joannis T."/>
            <person name="Lombin L.H."/>
            <person name="Cattoli G."/>
        </authorList>
    </citation>
    <scope>NUCLEOTIDE SEQUENCE [LARGE SCALE GENOMIC DNA]</scope>
    <source>
        <strain evidence="2 3">UB20</strain>
    </source>
</reference>
<feature type="domain" description="Glycosyltransferase 2-like" evidence="1">
    <location>
        <begin position="7"/>
        <end position="191"/>
    </location>
</feature>
<gene>
    <name evidence="2" type="primary">wbbL_3</name>
    <name evidence="2" type="ORF">TFUB20_01834</name>
</gene>
<dbReference type="Pfam" id="PF00535">
    <property type="entry name" value="Glycos_transf_2"/>
    <property type="match status" value="1"/>
</dbReference>
<dbReference type="SUPFAM" id="SSF53448">
    <property type="entry name" value="Nucleotide-diphospho-sugar transferases"/>
    <property type="match status" value="1"/>
</dbReference>
<keyword evidence="2" id="KW-0328">Glycosyltransferase</keyword>
<dbReference type="PANTHER" id="PTHR43179:SF7">
    <property type="entry name" value="RHAMNOSYLTRANSFERASE WBBL"/>
    <property type="match status" value="1"/>
</dbReference>
<dbReference type="GO" id="GO:0102096">
    <property type="term" value="F:decaprenyl-N-acetyl-alpha-D-glucosaminyl-pyrophosphate:dTDP-alpha-L-rhamnose rhamnosyltransferase activity"/>
    <property type="evidence" value="ECO:0007669"/>
    <property type="project" value="UniProtKB-EC"/>
</dbReference>